<dbReference type="Gene3D" id="3.40.50.1820">
    <property type="entry name" value="alpha/beta hydrolase"/>
    <property type="match status" value="1"/>
</dbReference>
<dbReference type="InterPro" id="IPR020845">
    <property type="entry name" value="AMP-binding_CS"/>
</dbReference>
<dbReference type="PROSITE" id="PS50075">
    <property type="entry name" value="CARRIER"/>
    <property type="match status" value="1"/>
</dbReference>
<dbReference type="InterPro" id="IPR001031">
    <property type="entry name" value="Thioesterase"/>
</dbReference>
<dbReference type="Pfam" id="PF00975">
    <property type="entry name" value="Thioesterase"/>
    <property type="match status" value="1"/>
</dbReference>
<dbReference type="AlphaFoldDB" id="A0A1G9UYL0"/>
<dbReference type="SMART" id="SM00824">
    <property type="entry name" value="PKS_TE"/>
    <property type="match status" value="1"/>
</dbReference>
<dbReference type="Gene3D" id="3.30.559.30">
    <property type="entry name" value="Nonribosomal peptide synthetase, condensation domain"/>
    <property type="match status" value="1"/>
</dbReference>
<dbReference type="InterPro" id="IPR000873">
    <property type="entry name" value="AMP-dep_synth/lig_dom"/>
</dbReference>
<dbReference type="Gene3D" id="2.30.38.10">
    <property type="entry name" value="Luciferase, Domain 3"/>
    <property type="match status" value="1"/>
</dbReference>
<dbReference type="CDD" id="cd05930">
    <property type="entry name" value="A_NRPS"/>
    <property type="match status" value="1"/>
</dbReference>
<dbReference type="FunFam" id="3.40.50.980:FF:000001">
    <property type="entry name" value="Non-ribosomal peptide synthetase"/>
    <property type="match status" value="1"/>
</dbReference>
<dbReference type="InterPro" id="IPR036736">
    <property type="entry name" value="ACP-like_sf"/>
</dbReference>
<dbReference type="SUPFAM" id="SSF56801">
    <property type="entry name" value="Acetyl-CoA synthetase-like"/>
    <property type="match status" value="1"/>
</dbReference>
<dbReference type="STRING" id="211114.SAMN04489726_2705"/>
<dbReference type="eggNOG" id="COG1020">
    <property type="taxonomic scope" value="Bacteria"/>
</dbReference>
<dbReference type="RefSeq" id="WP_030431809.1">
    <property type="nucleotide sequence ID" value="NZ_JOEF01000021.1"/>
</dbReference>
<dbReference type="Pfam" id="PF13193">
    <property type="entry name" value="AMP-binding_C"/>
    <property type="match status" value="1"/>
</dbReference>
<dbReference type="InterPro" id="IPR029058">
    <property type="entry name" value="AB_hydrolase_fold"/>
</dbReference>
<organism evidence="4 5">
    <name type="scientific">Allokutzneria albata</name>
    <name type="common">Kibdelosporangium albatum</name>
    <dbReference type="NCBI Taxonomy" id="211114"/>
    <lineage>
        <taxon>Bacteria</taxon>
        <taxon>Bacillati</taxon>
        <taxon>Actinomycetota</taxon>
        <taxon>Actinomycetes</taxon>
        <taxon>Pseudonocardiales</taxon>
        <taxon>Pseudonocardiaceae</taxon>
        <taxon>Allokutzneria</taxon>
    </lineage>
</organism>
<accession>A0A1G9UYL0</accession>
<dbReference type="InterPro" id="IPR009081">
    <property type="entry name" value="PP-bd_ACP"/>
</dbReference>
<dbReference type="GO" id="GO:0031177">
    <property type="term" value="F:phosphopantetheine binding"/>
    <property type="evidence" value="ECO:0007669"/>
    <property type="project" value="InterPro"/>
</dbReference>
<dbReference type="InterPro" id="IPR045851">
    <property type="entry name" value="AMP-bd_C_sf"/>
</dbReference>
<dbReference type="FunFam" id="3.40.50.12780:FF:000012">
    <property type="entry name" value="Non-ribosomal peptide synthetase"/>
    <property type="match status" value="1"/>
</dbReference>
<dbReference type="SMART" id="SM00823">
    <property type="entry name" value="PKS_PP"/>
    <property type="match status" value="1"/>
</dbReference>
<dbReference type="GO" id="GO:0043041">
    <property type="term" value="P:amino acid activation for nonribosomal peptide biosynthetic process"/>
    <property type="evidence" value="ECO:0007669"/>
    <property type="project" value="TreeGrafter"/>
</dbReference>
<keyword evidence="1" id="KW-0596">Phosphopantetheine</keyword>
<dbReference type="InterPro" id="IPR025110">
    <property type="entry name" value="AMP-bd_C"/>
</dbReference>
<dbReference type="Proteomes" id="UP000183376">
    <property type="component" value="Chromosome I"/>
</dbReference>
<proteinExistence type="predicted"/>
<dbReference type="Pfam" id="PF00550">
    <property type="entry name" value="PP-binding"/>
    <property type="match status" value="1"/>
</dbReference>
<dbReference type="PANTHER" id="PTHR45527:SF1">
    <property type="entry name" value="FATTY ACID SYNTHASE"/>
    <property type="match status" value="1"/>
</dbReference>
<gene>
    <name evidence="4" type="ORF">SAMN04489726_2705</name>
</gene>
<dbReference type="GO" id="GO:0044550">
    <property type="term" value="P:secondary metabolite biosynthetic process"/>
    <property type="evidence" value="ECO:0007669"/>
    <property type="project" value="TreeGrafter"/>
</dbReference>
<evidence type="ECO:0000259" key="3">
    <source>
        <dbReference type="PROSITE" id="PS50075"/>
    </source>
</evidence>
<keyword evidence="5" id="KW-1185">Reference proteome</keyword>
<evidence type="ECO:0000256" key="2">
    <source>
        <dbReference type="ARBA" id="ARBA00022553"/>
    </source>
</evidence>
<dbReference type="GO" id="GO:0005737">
    <property type="term" value="C:cytoplasm"/>
    <property type="evidence" value="ECO:0007669"/>
    <property type="project" value="TreeGrafter"/>
</dbReference>
<dbReference type="InterPro" id="IPR010071">
    <property type="entry name" value="AA_adenyl_dom"/>
</dbReference>
<evidence type="ECO:0000313" key="4">
    <source>
        <dbReference type="EMBL" id="SDM64876.1"/>
    </source>
</evidence>
<dbReference type="Pfam" id="PF00501">
    <property type="entry name" value="AMP-binding"/>
    <property type="match status" value="1"/>
</dbReference>
<dbReference type="NCBIfam" id="TIGR01733">
    <property type="entry name" value="AA-adenyl-dom"/>
    <property type="match status" value="1"/>
</dbReference>
<dbReference type="Gene3D" id="1.10.1200.10">
    <property type="entry name" value="ACP-like"/>
    <property type="match status" value="1"/>
</dbReference>
<dbReference type="Gene3D" id="3.30.300.30">
    <property type="match status" value="1"/>
</dbReference>
<dbReference type="SUPFAM" id="SSF53474">
    <property type="entry name" value="alpha/beta-Hydrolases"/>
    <property type="match status" value="1"/>
</dbReference>
<dbReference type="EMBL" id="LT629701">
    <property type="protein sequence ID" value="SDM64876.1"/>
    <property type="molecule type" value="Genomic_DNA"/>
</dbReference>
<sequence>MGKLAEAGRDFWRGVLVSGGFTAIPRWTRAPGTGVATQETTIPDDLVATLRRLAGELELPLGTVLLAAHAKVLAALCGEREVTTGYVLGEGAAPLPCRVRVASGSWCTLLLNAHRSSSDLWAHKDFLSDDLREELDAGRPLFETVFDLSGGATLVRDTVLCVGFVSEDDRLALRLRYSTAVLDADAAARVAGYHLTALILMAADPDAEHRRLSLLSADELRFQIDGLAGPRRELPNRRFHELFELQVRERPDAVAAVHGDRRWTYRELNTRANRVARALFTRGLPRAGVVAVVTERNLDWMAAVLGVFKAGGAYLPVEPHLPADRIATMLSRAGCELVLTEPGSATTLAQALRSLPGVPVLTVDEACAEDHADADLDLRVPADQLAYIYFTSGSTGEPKGAMCEHAGMLNHLYAKIDDLGLDEGQVVAQTAPQCFDISLWQLLSALLVGGQTLIVEQEVVLDAGRFVDKIAEGRVSVLQVVPSYLDAVLSAWERHPRVLPDLRFVSVTGEALKKELVQRWFAAMPHVPLVNAYGLTETSDDTNHEVMERVPDSDRVPLGRPIANVRVYVVDEYLAPVPLGAPGEIVFSGICVGRGYVNDPERTRRAFLTDPHREGERLYRSGDHGRWRPDGKLEFLGRRDTQIKISGFRVEIGEIENTLVRVPGVRDAAVVAAERADRAKHLVAFYAGRQPLEAGLLRERLARSLPTYMIPSAFHWRENLPLTPNSKIDRTALTTVAAELDTTATGYQAPGTPTERRLAAAWSRVLGIPGDQIGRRDHFFDRGGTSLSAVKLVIALDRAVSLGELTRHPVLAELAEQIDGRTRRTPGLLHALSDVDEERTAVLVCFPYAGGNAVNFRPMAKALRGSGLAVYAVELPGHDLAAESEPFAPLEEVADRVVAEICGLAPATLLLWGHSSGSAFAAETARRLQVRGLDVRRTFVGAQLLGSAAERRAAITELAERSDADIAAALSADIGYAELGELYAQRAAHVGAAYRHDHVSAHTYFADLLDNPPEVKLSSPISVVVASDDPHTAKASRKHLDWHLLSDHVDLHELVDGGHYFPRTRPTEAAQAVLRAADPSASS</sequence>
<dbReference type="SUPFAM" id="SSF52777">
    <property type="entry name" value="CoA-dependent acyltransferases"/>
    <property type="match status" value="1"/>
</dbReference>
<dbReference type="PROSITE" id="PS00455">
    <property type="entry name" value="AMP_BINDING"/>
    <property type="match status" value="1"/>
</dbReference>
<evidence type="ECO:0000256" key="1">
    <source>
        <dbReference type="ARBA" id="ARBA00022450"/>
    </source>
</evidence>
<protein>
    <submittedName>
        <fullName evidence="4">Amino acid adenylation domain-containing protein</fullName>
    </submittedName>
</protein>
<dbReference type="InterPro" id="IPR020802">
    <property type="entry name" value="TesA-like"/>
</dbReference>
<evidence type="ECO:0000313" key="5">
    <source>
        <dbReference type="Proteomes" id="UP000183376"/>
    </source>
</evidence>
<feature type="domain" description="Carrier" evidence="3">
    <location>
        <begin position="749"/>
        <end position="822"/>
    </location>
</feature>
<dbReference type="InterPro" id="IPR020806">
    <property type="entry name" value="PKS_PP-bd"/>
</dbReference>
<dbReference type="OrthoDB" id="2472181at2"/>
<reference evidence="4 5" key="1">
    <citation type="submission" date="2016-10" db="EMBL/GenBank/DDBJ databases">
        <authorList>
            <person name="de Groot N.N."/>
        </authorList>
    </citation>
    <scope>NUCLEOTIDE SEQUENCE [LARGE SCALE GENOMIC DNA]</scope>
    <source>
        <strain evidence="4 5">DSM 44149</strain>
    </source>
</reference>
<keyword evidence="2" id="KW-0597">Phosphoprotein</keyword>
<dbReference type="Gene3D" id="3.40.50.980">
    <property type="match status" value="2"/>
</dbReference>
<name>A0A1G9UYL0_ALLAB</name>
<dbReference type="PANTHER" id="PTHR45527">
    <property type="entry name" value="NONRIBOSOMAL PEPTIDE SYNTHETASE"/>
    <property type="match status" value="1"/>
</dbReference>